<accession>A0ABN5N852</accession>
<organism evidence="1 2">
    <name type="scientific">Peribacillus butanolivorans</name>
    <dbReference type="NCBI Taxonomy" id="421767"/>
    <lineage>
        <taxon>Bacteria</taxon>
        <taxon>Bacillati</taxon>
        <taxon>Bacillota</taxon>
        <taxon>Bacilli</taxon>
        <taxon>Bacillales</taxon>
        <taxon>Bacillaceae</taxon>
        <taxon>Peribacillus</taxon>
    </lineage>
</organism>
<reference evidence="1 2" key="1">
    <citation type="submission" date="2018-07" db="EMBL/GenBank/DDBJ databases">
        <title>The molecular basis for the intramolecular migration of carboxyl group in the catabolism of para-hydroxybenzoate via gentisate.</title>
        <authorList>
            <person name="Zhao H."/>
            <person name="Xu Y."/>
            <person name="Lin S."/>
            <person name="Spain J.C."/>
            <person name="Zhou N.-Y."/>
        </authorList>
    </citation>
    <scope>NUCLEOTIDE SEQUENCE [LARGE SCALE GENOMIC DNA]</scope>
    <source>
        <strain evidence="1 2">PHB-7a</strain>
    </source>
</reference>
<keyword evidence="2" id="KW-1185">Reference proteome</keyword>
<dbReference type="GeneID" id="95399637"/>
<evidence type="ECO:0000313" key="1">
    <source>
        <dbReference type="EMBL" id="AXN39630.1"/>
    </source>
</evidence>
<protein>
    <recommendedName>
        <fullName evidence="3">GIY-YIG domain-containing protein</fullName>
    </recommendedName>
</protein>
<dbReference type="EMBL" id="CP030926">
    <property type="protein sequence ID" value="AXN39630.1"/>
    <property type="molecule type" value="Genomic_DNA"/>
</dbReference>
<name>A0ABN5N852_9BACI</name>
<evidence type="ECO:0000313" key="2">
    <source>
        <dbReference type="Proteomes" id="UP000260457"/>
    </source>
</evidence>
<dbReference type="Proteomes" id="UP000260457">
    <property type="component" value="Chromosome"/>
</dbReference>
<dbReference type="RefSeq" id="WP_116821447.1">
    <property type="nucleotide sequence ID" value="NZ_CP030926.1"/>
</dbReference>
<evidence type="ECO:0008006" key="3">
    <source>
        <dbReference type="Google" id="ProtNLM"/>
    </source>
</evidence>
<proteinExistence type="predicted"/>
<gene>
    <name evidence="1" type="ORF">DTO10_15480</name>
</gene>
<sequence length="134" mass="16198">MYPTKEKLIQHLSNKMENQDIAKIYGTSFQKIIQLIKKHKLNPDDLRKINKYVVYEHWLDGEVIYVGSGLWYRCRRYTNRRNSEHKQLMKEGKIIYNIIAEYENEGVARDYEVNLIKYYKQLGQAKFNKKVNYT</sequence>